<dbReference type="GO" id="GO:0016491">
    <property type="term" value="F:oxidoreductase activity"/>
    <property type="evidence" value="ECO:0007669"/>
    <property type="project" value="InterPro"/>
</dbReference>
<keyword evidence="4" id="KW-1185">Reference proteome</keyword>
<keyword evidence="2" id="KW-0812">Transmembrane</keyword>
<dbReference type="EnsemblPlants" id="AET2Gv20158000.4">
    <property type="protein sequence ID" value="AET2Gv20158000.4"/>
    <property type="gene ID" value="AET2Gv20158000"/>
</dbReference>
<feature type="region of interest" description="Disordered" evidence="1">
    <location>
        <begin position="1"/>
        <end position="20"/>
    </location>
</feature>
<protein>
    <recommendedName>
        <fullName evidence="5">Fatty acid desaturase N-terminal domain-containing protein</fullName>
    </recommendedName>
</protein>
<evidence type="ECO:0008006" key="5">
    <source>
        <dbReference type="Google" id="ProtNLM"/>
    </source>
</evidence>
<evidence type="ECO:0000313" key="3">
    <source>
        <dbReference type="EnsemblPlants" id="AET2Gv20158000.4"/>
    </source>
</evidence>
<evidence type="ECO:0000313" key="4">
    <source>
        <dbReference type="Proteomes" id="UP000015105"/>
    </source>
</evidence>
<reference evidence="3" key="3">
    <citation type="journal article" date="2017" name="Nature">
        <title>Genome sequence of the progenitor of the wheat D genome Aegilops tauschii.</title>
        <authorList>
            <person name="Luo M.C."/>
            <person name="Gu Y.Q."/>
            <person name="Puiu D."/>
            <person name="Wang H."/>
            <person name="Twardziok S.O."/>
            <person name="Deal K.R."/>
            <person name="Huo N."/>
            <person name="Zhu T."/>
            <person name="Wang L."/>
            <person name="Wang Y."/>
            <person name="McGuire P.E."/>
            <person name="Liu S."/>
            <person name="Long H."/>
            <person name="Ramasamy R.K."/>
            <person name="Rodriguez J.C."/>
            <person name="Van S.L."/>
            <person name="Yuan L."/>
            <person name="Wang Z."/>
            <person name="Xia Z."/>
            <person name="Xiao L."/>
            <person name="Anderson O.D."/>
            <person name="Ouyang S."/>
            <person name="Liang Y."/>
            <person name="Zimin A.V."/>
            <person name="Pertea G."/>
            <person name="Qi P."/>
            <person name="Bennetzen J.L."/>
            <person name="Dai X."/>
            <person name="Dawson M.W."/>
            <person name="Muller H.G."/>
            <person name="Kugler K."/>
            <person name="Rivarola-Duarte L."/>
            <person name="Spannagl M."/>
            <person name="Mayer K.F.X."/>
            <person name="Lu F.H."/>
            <person name="Bevan M.W."/>
            <person name="Leroy P."/>
            <person name="Li P."/>
            <person name="You F.M."/>
            <person name="Sun Q."/>
            <person name="Liu Z."/>
            <person name="Lyons E."/>
            <person name="Wicker T."/>
            <person name="Salzberg S.L."/>
            <person name="Devos K.M."/>
            <person name="Dvorak J."/>
        </authorList>
    </citation>
    <scope>NUCLEOTIDE SEQUENCE [LARGE SCALE GENOMIC DNA]</scope>
    <source>
        <strain evidence="3">cv. AL8/78</strain>
    </source>
</reference>
<evidence type="ECO:0000256" key="2">
    <source>
        <dbReference type="SAM" id="Phobius"/>
    </source>
</evidence>
<dbReference type="Proteomes" id="UP000015105">
    <property type="component" value="Chromosome 2D"/>
</dbReference>
<feature type="compositionally biased region" description="Basic residues" evidence="1">
    <location>
        <begin position="1"/>
        <end position="13"/>
    </location>
</feature>
<reference evidence="3" key="5">
    <citation type="journal article" date="2021" name="G3 (Bethesda)">
        <title>Aegilops tauschii genome assembly Aet v5.0 features greater sequence contiguity and improved annotation.</title>
        <authorList>
            <person name="Wang L."/>
            <person name="Zhu T."/>
            <person name="Rodriguez J.C."/>
            <person name="Deal K.R."/>
            <person name="Dubcovsky J."/>
            <person name="McGuire P.E."/>
            <person name="Lux T."/>
            <person name="Spannagl M."/>
            <person name="Mayer K.F.X."/>
            <person name="Baldrich P."/>
            <person name="Meyers B.C."/>
            <person name="Huo N."/>
            <person name="Gu Y.Q."/>
            <person name="Zhou H."/>
            <person name="Devos K.M."/>
            <person name="Bennetzen J.L."/>
            <person name="Unver T."/>
            <person name="Budak H."/>
            <person name="Gulick P.J."/>
            <person name="Galiba G."/>
            <person name="Kalapos B."/>
            <person name="Nelson D.R."/>
            <person name="Li P."/>
            <person name="You F.M."/>
            <person name="Luo M.C."/>
            <person name="Dvorak J."/>
        </authorList>
    </citation>
    <scope>NUCLEOTIDE SEQUENCE [LARGE SCALE GENOMIC DNA]</scope>
    <source>
        <strain evidence="3">cv. AL8/78</strain>
    </source>
</reference>
<dbReference type="AlphaFoldDB" id="A0A453AJC1"/>
<reference evidence="4" key="1">
    <citation type="journal article" date="2014" name="Science">
        <title>Ancient hybridizations among the ancestral genomes of bread wheat.</title>
        <authorList>
            <consortium name="International Wheat Genome Sequencing Consortium,"/>
            <person name="Marcussen T."/>
            <person name="Sandve S.R."/>
            <person name="Heier L."/>
            <person name="Spannagl M."/>
            <person name="Pfeifer M."/>
            <person name="Jakobsen K.S."/>
            <person name="Wulff B.B."/>
            <person name="Steuernagel B."/>
            <person name="Mayer K.F."/>
            <person name="Olsen O.A."/>
        </authorList>
    </citation>
    <scope>NUCLEOTIDE SEQUENCE [LARGE SCALE GENOMIC DNA]</scope>
    <source>
        <strain evidence="4">cv. AL8/78</strain>
    </source>
</reference>
<name>A0A453AJC1_AEGTS</name>
<accession>A0A453AJC1</accession>
<reference evidence="3" key="4">
    <citation type="submission" date="2019-03" db="UniProtKB">
        <authorList>
            <consortium name="EnsemblPlants"/>
        </authorList>
    </citation>
    <scope>IDENTIFICATION</scope>
</reference>
<sequence length="156" mass="17629">AGRISHRTHHQNHGHVENDESWHPLPEKLYRSLDSSTRKLRFALPFPMLAYPFYLWSRSPGKSGSHFHPSSDLFQPNEKKDIVTSTTCWLAMAGLLAGLTVVMGPLQILKLYAVPYWDFCYVAGLCYLPAPPRPQRQASLVSWKGMELPARGPDDA</sequence>
<feature type="transmembrane region" description="Helical" evidence="2">
    <location>
        <begin position="82"/>
        <end position="102"/>
    </location>
</feature>
<organism evidence="3 4">
    <name type="scientific">Aegilops tauschii subsp. strangulata</name>
    <name type="common">Goatgrass</name>
    <dbReference type="NCBI Taxonomy" id="200361"/>
    <lineage>
        <taxon>Eukaryota</taxon>
        <taxon>Viridiplantae</taxon>
        <taxon>Streptophyta</taxon>
        <taxon>Embryophyta</taxon>
        <taxon>Tracheophyta</taxon>
        <taxon>Spermatophyta</taxon>
        <taxon>Magnoliopsida</taxon>
        <taxon>Liliopsida</taxon>
        <taxon>Poales</taxon>
        <taxon>Poaceae</taxon>
        <taxon>BOP clade</taxon>
        <taxon>Pooideae</taxon>
        <taxon>Triticodae</taxon>
        <taxon>Triticeae</taxon>
        <taxon>Triticinae</taxon>
        <taxon>Aegilops</taxon>
    </lineage>
</organism>
<keyword evidence="2" id="KW-1133">Transmembrane helix</keyword>
<dbReference type="InterPro" id="IPR012171">
    <property type="entry name" value="Fatty_acid_desaturase"/>
</dbReference>
<dbReference type="PANTHER" id="PTHR32100">
    <property type="entry name" value="OMEGA-6 FATTY ACID DESATURASE, CHLOROPLASTIC"/>
    <property type="match status" value="1"/>
</dbReference>
<proteinExistence type="predicted"/>
<evidence type="ECO:0000256" key="1">
    <source>
        <dbReference type="SAM" id="MobiDB-lite"/>
    </source>
</evidence>
<reference evidence="4" key="2">
    <citation type="journal article" date="2017" name="Nat. Plants">
        <title>The Aegilops tauschii genome reveals multiple impacts of transposons.</title>
        <authorList>
            <person name="Zhao G."/>
            <person name="Zou C."/>
            <person name="Li K."/>
            <person name="Wang K."/>
            <person name="Li T."/>
            <person name="Gao L."/>
            <person name="Zhang X."/>
            <person name="Wang H."/>
            <person name="Yang Z."/>
            <person name="Liu X."/>
            <person name="Jiang W."/>
            <person name="Mao L."/>
            <person name="Kong X."/>
            <person name="Jiao Y."/>
            <person name="Jia J."/>
        </authorList>
    </citation>
    <scope>NUCLEOTIDE SEQUENCE [LARGE SCALE GENOMIC DNA]</scope>
    <source>
        <strain evidence="4">cv. AL8/78</strain>
    </source>
</reference>
<dbReference type="Gramene" id="AET2Gv20158000.4">
    <property type="protein sequence ID" value="AET2Gv20158000.4"/>
    <property type="gene ID" value="AET2Gv20158000"/>
</dbReference>
<keyword evidence="2" id="KW-0472">Membrane</keyword>